<dbReference type="AlphaFoldDB" id="A0A1Y5F6T1"/>
<organism evidence="1 2">
    <name type="scientific">Halobacteriovorax marinus</name>
    <dbReference type="NCBI Taxonomy" id="97084"/>
    <lineage>
        <taxon>Bacteria</taxon>
        <taxon>Pseudomonadati</taxon>
        <taxon>Bdellovibrionota</taxon>
        <taxon>Bacteriovoracia</taxon>
        <taxon>Bacteriovoracales</taxon>
        <taxon>Halobacteriovoraceae</taxon>
        <taxon>Halobacteriovorax</taxon>
    </lineage>
</organism>
<accession>A0A1Y5F6T1</accession>
<sequence>MFKLLSLFSILFILSSCSDKVSAPVEQPVTPRIENQDGNTEEARQFDIQSSAIREASNTLDSFYVCKKENSDERFIYSHENGNIIGLYKYSGRDTFAPIKDTCYNYRNGSFEEITKQVVLVDGPNRANTFNSLKYKCKMGPTTRGLNGPIIATNKSVTTWQLKVRRQNKKVTLKKVTTYFTKNILGIETVVNVPEVAISHYKNCQFVD</sequence>
<evidence type="ECO:0000313" key="2">
    <source>
        <dbReference type="Proteomes" id="UP000196531"/>
    </source>
</evidence>
<gene>
    <name evidence="1" type="ORF">A9Q84_20165</name>
</gene>
<dbReference type="EMBL" id="MAAO01000016">
    <property type="protein sequence ID" value="OUR92831.1"/>
    <property type="molecule type" value="Genomic_DNA"/>
</dbReference>
<comment type="caution">
    <text evidence="1">The sequence shown here is derived from an EMBL/GenBank/DDBJ whole genome shotgun (WGS) entry which is preliminary data.</text>
</comment>
<reference evidence="2" key="1">
    <citation type="journal article" date="2017" name="Proc. Natl. Acad. Sci. U.S.A.">
        <title>Simulation of Deepwater Horizon oil plume reveals substrate specialization within a complex community of hydrocarbon-degraders.</title>
        <authorList>
            <person name="Hu P."/>
            <person name="Dubinsky E.A."/>
            <person name="Probst A.J."/>
            <person name="Wang J."/>
            <person name="Sieber C.M.K."/>
            <person name="Tom L.M."/>
            <person name="Gardinali P."/>
            <person name="Banfield J.F."/>
            <person name="Atlas R.M."/>
            <person name="Andersen G.L."/>
        </authorList>
    </citation>
    <scope>NUCLEOTIDE SEQUENCE [LARGE SCALE GENOMIC DNA]</scope>
</reference>
<dbReference type="PROSITE" id="PS51257">
    <property type="entry name" value="PROKAR_LIPOPROTEIN"/>
    <property type="match status" value="1"/>
</dbReference>
<name>A0A1Y5F6T1_9BACT</name>
<evidence type="ECO:0008006" key="3">
    <source>
        <dbReference type="Google" id="ProtNLM"/>
    </source>
</evidence>
<proteinExistence type="predicted"/>
<evidence type="ECO:0000313" key="1">
    <source>
        <dbReference type="EMBL" id="OUR92831.1"/>
    </source>
</evidence>
<protein>
    <recommendedName>
        <fullName evidence="3">Lipoprotein</fullName>
    </recommendedName>
</protein>
<dbReference type="Proteomes" id="UP000196531">
    <property type="component" value="Unassembled WGS sequence"/>
</dbReference>